<name>A0A0F8Z2J8_9ZZZZ</name>
<evidence type="ECO:0000256" key="7">
    <source>
        <dbReference type="SAM" id="Phobius"/>
    </source>
</evidence>
<dbReference type="InterPro" id="IPR042094">
    <property type="entry name" value="T2SS_GspF_sf"/>
</dbReference>
<dbReference type="Pfam" id="PF00482">
    <property type="entry name" value="T2SSF"/>
    <property type="match status" value="1"/>
</dbReference>
<dbReference type="GO" id="GO:0015628">
    <property type="term" value="P:protein secretion by the type II secretion system"/>
    <property type="evidence" value="ECO:0007669"/>
    <property type="project" value="TreeGrafter"/>
</dbReference>
<keyword evidence="5 7" id="KW-1133">Transmembrane helix</keyword>
<feature type="non-terminal residue" evidence="9">
    <location>
        <position position="1"/>
    </location>
</feature>
<organism evidence="9">
    <name type="scientific">marine sediment metagenome</name>
    <dbReference type="NCBI Taxonomy" id="412755"/>
    <lineage>
        <taxon>unclassified sequences</taxon>
        <taxon>metagenomes</taxon>
        <taxon>ecological metagenomes</taxon>
    </lineage>
</organism>
<proteinExistence type="inferred from homology"/>
<protein>
    <recommendedName>
        <fullName evidence="8">Type II secretion system protein GspF domain-containing protein</fullName>
    </recommendedName>
</protein>
<sequence length="85" mass="9143">LSGPMKGSRFFDATTTEMIVVSEAKGKLASVMAHLARQRYRDFQAKADVMLSLIEPAIILLVGVLVGLTVMALLLPVLLMNTLVG</sequence>
<evidence type="ECO:0000256" key="1">
    <source>
        <dbReference type="ARBA" id="ARBA00004651"/>
    </source>
</evidence>
<evidence type="ECO:0000256" key="2">
    <source>
        <dbReference type="ARBA" id="ARBA00005745"/>
    </source>
</evidence>
<comment type="caution">
    <text evidence="9">The sequence shown here is derived from an EMBL/GenBank/DDBJ whole genome shotgun (WGS) entry which is preliminary data.</text>
</comment>
<evidence type="ECO:0000256" key="3">
    <source>
        <dbReference type="ARBA" id="ARBA00022475"/>
    </source>
</evidence>
<dbReference type="InterPro" id="IPR018076">
    <property type="entry name" value="T2SS_GspF_dom"/>
</dbReference>
<evidence type="ECO:0000313" key="9">
    <source>
        <dbReference type="EMBL" id="KKK60674.1"/>
    </source>
</evidence>
<dbReference type="GO" id="GO:0005886">
    <property type="term" value="C:plasma membrane"/>
    <property type="evidence" value="ECO:0007669"/>
    <property type="project" value="UniProtKB-SubCell"/>
</dbReference>
<keyword evidence="4 7" id="KW-0812">Transmembrane</keyword>
<comment type="subcellular location">
    <subcellularLocation>
        <location evidence="1">Cell membrane</location>
        <topology evidence="1">Multi-pass membrane protein</topology>
    </subcellularLocation>
</comment>
<dbReference type="EMBL" id="LAZR01062851">
    <property type="protein sequence ID" value="KKK60674.1"/>
    <property type="molecule type" value="Genomic_DNA"/>
</dbReference>
<gene>
    <name evidence="9" type="ORF">LCGC14_3021980</name>
</gene>
<evidence type="ECO:0000256" key="4">
    <source>
        <dbReference type="ARBA" id="ARBA00022692"/>
    </source>
</evidence>
<evidence type="ECO:0000256" key="6">
    <source>
        <dbReference type="ARBA" id="ARBA00023136"/>
    </source>
</evidence>
<feature type="transmembrane region" description="Helical" evidence="7">
    <location>
        <begin position="57"/>
        <end position="79"/>
    </location>
</feature>
<reference evidence="9" key="1">
    <citation type="journal article" date="2015" name="Nature">
        <title>Complex archaea that bridge the gap between prokaryotes and eukaryotes.</title>
        <authorList>
            <person name="Spang A."/>
            <person name="Saw J.H."/>
            <person name="Jorgensen S.L."/>
            <person name="Zaremba-Niedzwiedzka K."/>
            <person name="Martijn J."/>
            <person name="Lind A.E."/>
            <person name="van Eijk R."/>
            <person name="Schleper C."/>
            <person name="Guy L."/>
            <person name="Ettema T.J."/>
        </authorList>
    </citation>
    <scope>NUCLEOTIDE SEQUENCE</scope>
</reference>
<comment type="similarity">
    <text evidence="2">Belongs to the GSP F family.</text>
</comment>
<feature type="domain" description="Type II secretion system protein GspF" evidence="8">
    <location>
        <begin position="10"/>
        <end position="76"/>
    </location>
</feature>
<evidence type="ECO:0000259" key="8">
    <source>
        <dbReference type="Pfam" id="PF00482"/>
    </source>
</evidence>
<evidence type="ECO:0000256" key="5">
    <source>
        <dbReference type="ARBA" id="ARBA00022989"/>
    </source>
</evidence>
<dbReference type="AlphaFoldDB" id="A0A0F8Z2J8"/>
<dbReference type="InterPro" id="IPR003004">
    <property type="entry name" value="GspF/PilC"/>
</dbReference>
<dbReference type="Gene3D" id="1.20.81.30">
    <property type="entry name" value="Type II secretion system (T2SS), domain F"/>
    <property type="match status" value="1"/>
</dbReference>
<dbReference type="PANTHER" id="PTHR30012:SF0">
    <property type="entry name" value="TYPE II SECRETION SYSTEM PROTEIN F-RELATED"/>
    <property type="match status" value="1"/>
</dbReference>
<keyword evidence="3" id="KW-1003">Cell membrane</keyword>
<dbReference type="PANTHER" id="PTHR30012">
    <property type="entry name" value="GENERAL SECRETION PATHWAY PROTEIN"/>
    <property type="match status" value="1"/>
</dbReference>
<accession>A0A0F8Z2J8</accession>
<keyword evidence="6 7" id="KW-0472">Membrane</keyword>
<dbReference type="PRINTS" id="PR00812">
    <property type="entry name" value="BCTERIALGSPF"/>
</dbReference>